<dbReference type="STRING" id="28066.RF819_16920"/>
<sequence>MKVSSKMATDTVLPPARKMLVLESAWEIENLIGLLLDKASSDEWDLEHEQAMILRGLGTRIQDLSRVVMSAMSDEVATIEELQIKVFGTRFKPSSVAMAPQ</sequence>
<evidence type="ECO:0000313" key="1">
    <source>
        <dbReference type="EMBL" id="OOV08176.1"/>
    </source>
</evidence>
<evidence type="ECO:0000313" key="2">
    <source>
        <dbReference type="Proteomes" id="UP000190750"/>
    </source>
</evidence>
<gene>
    <name evidence="1" type="ORF">RF819_16920</name>
</gene>
<dbReference type="Proteomes" id="UP000190750">
    <property type="component" value="Unassembled WGS sequence"/>
</dbReference>
<dbReference type="AlphaFoldDB" id="A0A1T1AVN6"/>
<name>A0A1T1AVN6_RHOFE</name>
<protein>
    <submittedName>
        <fullName evidence="1">Uncharacterized protein</fullName>
    </submittedName>
</protein>
<reference evidence="1 2" key="1">
    <citation type="submission" date="2017-01" db="EMBL/GenBank/DDBJ databases">
        <title>Genome sequencing of Rhodoferax fermentans JCM 7819.</title>
        <authorList>
            <person name="Kim Y.J."/>
            <person name="Farh M.E.-A."/>
            <person name="Yang D.-C."/>
        </authorList>
    </citation>
    <scope>NUCLEOTIDE SEQUENCE [LARGE SCALE GENOMIC DNA]</scope>
    <source>
        <strain evidence="1 2">JCM 7819</strain>
    </source>
</reference>
<organism evidence="1 2">
    <name type="scientific">Rhodoferax fermentans</name>
    <dbReference type="NCBI Taxonomy" id="28066"/>
    <lineage>
        <taxon>Bacteria</taxon>
        <taxon>Pseudomonadati</taxon>
        <taxon>Pseudomonadota</taxon>
        <taxon>Betaproteobacteria</taxon>
        <taxon>Burkholderiales</taxon>
        <taxon>Comamonadaceae</taxon>
        <taxon>Rhodoferax</taxon>
    </lineage>
</organism>
<proteinExistence type="predicted"/>
<dbReference type="EMBL" id="MTJN01000002">
    <property type="protein sequence ID" value="OOV08176.1"/>
    <property type="molecule type" value="Genomic_DNA"/>
</dbReference>
<keyword evidence="2" id="KW-1185">Reference proteome</keyword>
<comment type="caution">
    <text evidence="1">The sequence shown here is derived from an EMBL/GenBank/DDBJ whole genome shotgun (WGS) entry which is preliminary data.</text>
</comment>
<accession>A0A1T1AVN6</accession>